<protein>
    <submittedName>
        <fullName evidence="2">Uncharacterized protein</fullName>
    </submittedName>
</protein>
<proteinExistence type="predicted"/>
<keyword evidence="3" id="KW-1185">Reference proteome</keyword>
<name>A0A0J1ENK5_RHOIS</name>
<evidence type="ECO:0000313" key="2">
    <source>
        <dbReference type="EMBL" id="KLU07089.1"/>
    </source>
</evidence>
<evidence type="ECO:0000313" key="3">
    <source>
        <dbReference type="Proteomes" id="UP000036367"/>
    </source>
</evidence>
<feature type="compositionally biased region" description="Polar residues" evidence="1">
    <location>
        <begin position="7"/>
        <end position="23"/>
    </location>
</feature>
<gene>
    <name evidence="2" type="ORF">RISK_000890</name>
</gene>
<comment type="caution">
    <text evidence="2">The sequence shown here is derived from an EMBL/GenBank/DDBJ whole genome shotgun (WGS) entry which is preliminary data.</text>
</comment>
<organism evidence="2 3">
    <name type="scientific">Rhodopirellula islandica</name>
    <dbReference type="NCBI Taxonomy" id="595434"/>
    <lineage>
        <taxon>Bacteria</taxon>
        <taxon>Pseudomonadati</taxon>
        <taxon>Planctomycetota</taxon>
        <taxon>Planctomycetia</taxon>
        <taxon>Pirellulales</taxon>
        <taxon>Pirellulaceae</taxon>
        <taxon>Rhodopirellula</taxon>
    </lineage>
</organism>
<feature type="region of interest" description="Disordered" evidence="1">
    <location>
        <begin position="1"/>
        <end position="23"/>
    </location>
</feature>
<dbReference type="EMBL" id="LECT01000007">
    <property type="protein sequence ID" value="KLU07089.1"/>
    <property type="molecule type" value="Genomic_DNA"/>
</dbReference>
<dbReference type="AlphaFoldDB" id="A0A0J1ENK5"/>
<dbReference type="STRING" id="595434.RISK_000890"/>
<accession>A0A0J1ENK5</accession>
<dbReference type="PATRIC" id="fig|595434.4.peg.858"/>
<reference evidence="2" key="1">
    <citation type="submission" date="2015-05" db="EMBL/GenBank/DDBJ databases">
        <title>Permanent draft genome of Rhodopirellula islandicus K833.</title>
        <authorList>
            <person name="Kizina J."/>
            <person name="Richter M."/>
            <person name="Glockner F.O."/>
            <person name="Harder J."/>
        </authorList>
    </citation>
    <scope>NUCLEOTIDE SEQUENCE [LARGE SCALE GENOMIC DNA]</scope>
    <source>
        <strain evidence="2">K833</strain>
    </source>
</reference>
<dbReference type="Proteomes" id="UP000036367">
    <property type="component" value="Unassembled WGS sequence"/>
</dbReference>
<evidence type="ECO:0000256" key="1">
    <source>
        <dbReference type="SAM" id="MobiDB-lite"/>
    </source>
</evidence>
<sequence length="90" mass="10085">MEHLFRATTQSGISNSRMTNFEPSPNVQRLNMELDGSPGQDKKPSSINRIAAYERQHLPTGRRVVDTEAVDHCFGSDVDYLVDLDDCSSE</sequence>